<dbReference type="EMBL" id="MCFA01000023">
    <property type="protein sequence ID" value="ORY15676.1"/>
    <property type="molecule type" value="Genomic_DNA"/>
</dbReference>
<keyword evidence="3" id="KW-1185">Reference proteome</keyword>
<organism evidence="2 3">
    <name type="scientific">Clohesyomyces aquaticus</name>
    <dbReference type="NCBI Taxonomy" id="1231657"/>
    <lineage>
        <taxon>Eukaryota</taxon>
        <taxon>Fungi</taxon>
        <taxon>Dikarya</taxon>
        <taxon>Ascomycota</taxon>
        <taxon>Pezizomycotina</taxon>
        <taxon>Dothideomycetes</taxon>
        <taxon>Pleosporomycetidae</taxon>
        <taxon>Pleosporales</taxon>
        <taxon>Lindgomycetaceae</taxon>
        <taxon>Clohesyomyces</taxon>
    </lineage>
</organism>
<name>A0A1Y1ZZM0_9PLEO</name>
<proteinExistence type="predicted"/>
<feature type="compositionally biased region" description="Polar residues" evidence="1">
    <location>
        <begin position="71"/>
        <end position="87"/>
    </location>
</feature>
<reference evidence="2 3" key="1">
    <citation type="submission" date="2016-07" db="EMBL/GenBank/DDBJ databases">
        <title>Pervasive Adenine N6-methylation of Active Genes in Fungi.</title>
        <authorList>
            <consortium name="DOE Joint Genome Institute"/>
            <person name="Mondo S.J."/>
            <person name="Dannebaum R.O."/>
            <person name="Kuo R.C."/>
            <person name="Labutti K."/>
            <person name="Haridas S."/>
            <person name="Kuo A."/>
            <person name="Salamov A."/>
            <person name="Ahrendt S.R."/>
            <person name="Lipzen A."/>
            <person name="Sullivan W."/>
            <person name="Andreopoulos W.B."/>
            <person name="Clum A."/>
            <person name="Lindquist E."/>
            <person name="Daum C."/>
            <person name="Ramamoorthy G.K."/>
            <person name="Gryganskyi A."/>
            <person name="Culley D."/>
            <person name="Magnuson J.K."/>
            <person name="James T.Y."/>
            <person name="O'Malley M.A."/>
            <person name="Stajich J.E."/>
            <person name="Spatafora J.W."/>
            <person name="Visel A."/>
            <person name="Grigoriev I.V."/>
        </authorList>
    </citation>
    <scope>NUCLEOTIDE SEQUENCE [LARGE SCALE GENOMIC DNA]</scope>
    <source>
        <strain evidence="2 3">CBS 115471</strain>
    </source>
</reference>
<protein>
    <submittedName>
        <fullName evidence="2">Uncharacterized protein</fullName>
    </submittedName>
</protein>
<evidence type="ECO:0000313" key="3">
    <source>
        <dbReference type="Proteomes" id="UP000193144"/>
    </source>
</evidence>
<sequence>MMNFTKHDEPTSLWRTSLASYPESVLKRKGTPARVTCAAVGLAYGYTLEARRRCSAGAAVDKRSHCRTKANVPTSHQPRITPQTLCSGSVDGTVKAKTRRIQMVRAKRSERTGASEHVARTIHTNGEARKYEKLNWSSSPPDRNWQTLPHN</sequence>
<gene>
    <name evidence="2" type="ORF">BCR34DRAFT_161100</name>
</gene>
<dbReference type="Proteomes" id="UP000193144">
    <property type="component" value="Unassembled WGS sequence"/>
</dbReference>
<feature type="compositionally biased region" description="Polar residues" evidence="1">
    <location>
        <begin position="135"/>
        <end position="151"/>
    </location>
</feature>
<comment type="caution">
    <text evidence="2">The sequence shown here is derived from an EMBL/GenBank/DDBJ whole genome shotgun (WGS) entry which is preliminary data.</text>
</comment>
<dbReference type="AlphaFoldDB" id="A0A1Y1ZZM0"/>
<evidence type="ECO:0000313" key="2">
    <source>
        <dbReference type="EMBL" id="ORY15676.1"/>
    </source>
</evidence>
<accession>A0A1Y1ZZM0</accession>
<feature type="region of interest" description="Disordered" evidence="1">
    <location>
        <begin position="125"/>
        <end position="151"/>
    </location>
</feature>
<evidence type="ECO:0000256" key="1">
    <source>
        <dbReference type="SAM" id="MobiDB-lite"/>
    </source>
</evidence>
<feature type="region of interest" description="Disordered" evidence="1">
    <location>
        <begin position="59"/>
        <end position="88"/>
    </location>
</feature>